<dbReference type="EMBL" id="LHPF02000002">
    <property type="protein sequence ID" value="PSC75319.1"/>
    <property type="molecule type" value="Genomic_DNA"/>
</dbReference>
<dbReference type="CDD" id="cd03505">
    <property type="entry name" value="Delta9-FADS-like"/>
    <property type="match status" value="2"/>
</dbReference>
<evidence type="ECO:0000256" key="3">
    <source>
        <dbReference type="ARBA" id="ARBA00009295"/>
    </source>
</evidence>
<dbReference type="PRINTS" id="PR00075">
    <property type="entry name" value="FACDDSATRASE"/>
</dbReference>
<feature type="region of interest" description="Disordered" evidence="14">
    <location>
        <begin position="1"/>
        <end position="37"/>
    </location>
</feature>
<evidence type="ECO:0000256" key="6">
    <source>
        <dbReference type="ARBA" id="ARBA00022832"/>
    </source>
</evidence>
<reference evidence="17 18" key="1">
    <citation type="journal article" date="2018" name="Plant J.">
        <title>Genome sequences of Chlorella sorokiniana UTEX 1602 and Micractinium conductrix SAG 241.80: implications to maltose excretion by a green alga.</title>
        <authorList>
            <person name="Arriola M.B."/>
            <person name="Velmurugan N."/>
            <person name="Zhang Y."/>
            <person name="Plunkett M.H."/>
            <person name="Hondzo H."/>
            <person name="Barney B.M."/>
        </authorList>
    </citation>
    <scope>NUCLEOTIDE SEQUENCE [LARGE SCALE GENOMIC DNA]</scope>
    <source>
        <strain evidence="17 18">SAG 241.80</strain>
    </source>
</reference>
<comment type="cofactor">
    <cofactor evidence="13">
        <name>Fe(2+)</name>
        <dbReference type="ChEBI" id="CHEBI:29033"/>
    </cofactor>
</comment>
<evidence type="ECO:0000256" key="2">
    <source>
        <dbReference type="ARBA" id="ARBA00005189"/>
    </source>
</evidence>
<dbReference type="Proteomes" id="UP000239649">
    <property type="component" value="Unassembled WGS sequence"/>
</dbReference>
<evidence type="ECO:0000256" key="14">
    <source>
        <dbReference type="SAM" id="MobiDB-lite"/>
    </source>
</evidence>
<feature type="compositionally biased region" description="Basic and acidic residues" evidence="14">
    <location>
        <begin position="19"/>
        <end position="36"/>
    </location>
</feature>
<keyword evidence="18" id="KW-1185">Reference proteome</keyword>
<keyword evidence="5 13" id="KW-0812">Transmembrane</keyword>
<evidence type="ECO:0000256" key="8">
    <source>
        <dbReference type="ARBA" id="ARBA00023002"/>
    </source>
</evidence>
<keyword evidence="11 15" id="KW-0472">Membrane</keyword>
<proteinExistence type="inferred from homology"/>
<comment type="domain">
    <text evidence="13">The histidine box domains are involved in binding the catalytic metal ions.</text>
</comment>
<dbReference type="STRING" id="554055.A0A2P6VMK8"/>
<gene>
    <name evidence="17" type="primary">g989</name>
    <name evidence="17" type="ORF">C2E20_0989</name>
</gene>
<keyword evidence="9" id="KW-0408">Iron</keyword>
<evidence type="ECO:0000256" key="4">
    <source>
        <dbReference type="ARBA" id="ARBA00022516"/>
    </source>
</evidence>
<dbReference type="GO" id="GO:0016717">
    <property type="term" value="F:oxidoreductase activity, acting on paired donors, with oxidation of a pair of donors resulting in the reduction of molecular oxygen to two molecules of water"/>
    <property type="evidence" value="ECO:0007669"/>
    <property type="project" value="InterPro"/>
</dbReference>
<evidence type="ECO:0000313" key="17">
    <source>
        <dbReference type="EMBL" id="PSC75319.1"/>
    </source>
</evidence>
<keyword evidence="10" id="KW-0443">Lipid metabolism</keyword>
<evidence type="ECO:0000259" key="16">
    <source>
        <dbReference type="Pfam" id="PF00487"/>
    </source>
</evidence>
<evidence type="ECO:0000256" key="10">
    <source>
        <dbReference type="ARBA" id="ARBA00023098"/>
    </source>
</evidence>
<comment type="pathway">
    <text evidence="2">Lipid metabolism.</text>
</comment>
<evidence type="ECO:0000256" key="9">
    <source>
        <dbReference type="ARBA" id="ARBA00023004"/>
    </source>
</evidence>
<dbReference type="GO" id="GO:0005789">
    <property type="term" value="C:endoplasmic reticulum membrane"/>
    <property type="evidence" value="ECO:0007669"/>
    <property type="project" value="TreeGrafter"/>
</dbReference>
<feature type="transmembrane region" description="Helical" evidence="15">
    <location>
        <begin position="439"/>
        <end position="459"/>
    </location>
</feature>
<comment type="subcellular location">
    <subcellularLocation>
        <location evidence="1">Membrane</location>
        <topology evidence="1">Multi-pass membrane protein</topology>
    </subcellularLocation>
</comment>
<dbReference type="InterPro" id="IPR015876">
    <property type="entry name" value="Acyl-CoA_DS"/>
</dbReference>
<dbReference type="InterPro" id="IPR005804">
    <property type="entry name" value="FA_desaturase_dom"/>
</dbReference>
<feature type="domain" description="Fatty acid desaturase" evidence="16">
    <location>
        <begin position="92"/>
        <end position="300"/>
    </location>
</feature>
<evidence type="ECO:0000256" key="5">
    <source>
        <dbReference type="ARBA" id="ARBA00022692"/>
    </source>
</evidence>
<dbReference type="PANTHER" id="PTHR11351">
    <property type="entry name" value="ACYL-COA DESATURASE"/>
    <property type="match status" value="1"/>
</dbReference>
<keyword evidence="7 15" id="KW-1133">Transmembrane helix</keyword>
<evidence type="ECO:0000256" key="12">
    <source>
        <dbReference type="ARBA" id="ARBA00023160"/>
    </source>
</evidence>
<dbReference type="PANTHER" id="PTHR11351:SF31">
    <property type="entry name" value="DESATURASE 1, ISOFORM A-RELATED"/>
    <property type="match status" value="1"/>
</dbReference>
<dbReference type="AlphaFoldDB" id="A0A2P6VMK8"/>
<evidence type="ECO:0000256" key="13">
    <source>
        <dbReference type="RuleBase" id="RU000581"/>
    </source>
</evidence>
<evidence type="ECO:0000256" key="7">
    <source>
        <dbReference type="ARBA" id="ARBA00022989"/>
    </source>
</evidence>
<protein>
    <submittedName>
        <fullName evidence="17">Palmitoyl-monogalactosyldiacylglycerol delta-7 desaturase, chloroplastic</fullName>
    </submittedName>
</protein>
<evidence type="ECO:0000256" key="15">
    <source>
        <dbReference type="SAM" id="Phobius"/>
    </source>
</evidence>
<feature type="compositionally biased region" description="Low complexity" evidence="14">
    <location>
        <begin position="654"/>
        <end position="665"/>
    </location>
</feature>
<name>A0A2P6VMK8_9CHLO</name>
<keyword evidence="6" id="KW-0276">Fatty acid metabolism</keyword>
<keyword evidence="12 13" id="KW-0275">Fatty acid biosynthesis</keyword>
<dbReference type="Pfam" id="PF00487">
    <property type="entry name" value="FA_desaturase"/>
    <property type="match status" value="1"/>
</dbReference>
<feature type="transmembrane region" description="Helical" evidence="15">
    <location>
        <begin position="93"/>
        <end position="113"/>
    </location>
</feature>
<comment type="caution">
    <text evidence="17">The sequence shown here is derived from an EMBL/GenBank/DDBJ whole genome shotgun (WGS) entry which is preliminary data.</text>
</comment>
<feature type="region of interest" description="Disordered" evidence="14">
    <location>
        <begin position="334"/>
        <end position="384"/>
    </location>
</feature>
<dbReference type="GO" id="GO:0042761">
    <property type="term" value="P:very long-chain fatty acid biosynthetic process"/>
    <property type="evidence" value="ECO:0007669"/>
    <property type="project" value="TreeGrafter"/>
</dbReference>
<dbReference type="OrthoDB" id="512100at2759"/>
<evidence type="ECO:0000256" key="11">
    <source>
        <dbReference type="ARBA" id="ARBA00023136"/>
    </source>
</evidence>
<evidence type="ECO:0000256" key="1">
    <source>
        <dbReference type="ARBA" id="ARBA00004141"/>
    </source>
</evidence>
<keyword evidence="4 13" id="KW-0444">Lipid biosynthesis</keyword>
<feature type="compositionally biased region" description="Basic and acidic residues" evidence="14">
    <location>
        <begin position="366"/>
        <end position="382"/>
    </location>
</feature>
<feature type="region of interest" description="Disordered" evidence="14">
    <location>
        <begin position="633"/>
        <end position="682"/>
    </location>
</feature>
<feature type="transmembrane region" description="Helical" evidence="15">
    <location>
        <begin position="416"/>
        <end position="433"/>
    </location>
</feature>
<accession>A0A2P6VMK8</accession>
<organism evidence="17 18">
    <name type="scientific">Micractinium conductrix</name>
    <dbReference type="NCBI Taxonomy" id="554055"/>
    <lineage>
        <taxon>Eukaryota</taxon>
        <taxon>Viridiplantae</taxon>
        <taxon>Chlorophyta</taxon>
        <taxon>core chlorophytes</taxon>
        <taxon>Trebouxiophyceae</taxon>
        <taxon>Chlorellales</taxon>
        <taxon>Chlorellaceae</taxon>
        <taxon>Chlorella clade</taxon>
        <taxon>Micractinium</taxon>
    </lineage>
</organism>
<sequence length="682" mass="76799">MAPSYSAQYDELFTTKAPPPDRRQRFPKPSIEEQSKEPGAQLIPFSASVWAKKKINNWLEREPWSPIDKTVTGVIVAQHLICLAAPFTFTWPAFYWGLALLCTIGCLGIDVSFHRQLTHRSFATPKWLEYTLAFIGTMGGQMDPIEWCRHHRYHHTNTDTAMDPHSSYEGFFWSHCGWLMHNDLLAKRAGDNWIIKDLVEQPFYRFLKHAYPLFDVGQHLILYCLGGWSAVVWTGAMRQVMLWHITWSVNSACHIWGSRPYATGDLSTNCAWLALPTFGEAWHNNHHAFPYSARHGLEAWQVDIAWYVISGLEALGLASDIRVPSEEQKAKMLAGKGKDGDISTDNDDIAGVGAPAGKGKSGKMPPDTRQRCPKPSMEEQSKEPGAQLIPLSQGVWVVKKVNDWVEREPWTFIDRVVTGFIVSLHLICLAAPFTFTWPALWWGCLLFFLIGCLGIDVSFHRQLTHRSFATPKWLEYTLAYLGTLGNQQLRAKRAGDNWIVKDLVEQPFYRFLHWSYPLHSTMQFVLLYWFGGWPALVWGGAVRQVVMWHVTWLVNSACHIWGSRPYATGDLSTNCAWLALPTFGEAWHNNHHAFPYSARHGLEAWQVDIAWVAIRAFEALGLAWDIRLPSEEQKQRMAAGKGKGKGQNADGEKAAATAPGAAAGIDGEEEDEVAPPPAGKAA</sequence>
<keyword evidence="8 13" id="KW-0560">Oxidoreductase</keyword>
<comment type="similarity">
    <text evidence="3 13">Belongs to the fatty acid desaturase type 1 family.</text>
</comment>
<evidence type="ECO:0000313" key="18">
    <source>
        <dbReference type="Proteomes" id="UP000239649"/>
    </source>
</evidence>